<organism evidence="7 8">
    <name type="scientific">Chelativorans composti</name>
    <dbReference type="NCBI Taxonomy" id="768533"/>
    <lineage>
        <taxon>Bacteria</taxon>
        <taxon>Pseudomonadati</taxon>
        <taxon>Pseudomonadota</taxon>
        <taxon>Alphaproteobacteria</taxon>
        <taxon>Hyphomicrobiales</taxon>
        <taxon>Phyllobacteriaceae</taxon>
        <taxon>Chelativorans</taxon>
    </lineage>
</organism>
<dbReference type="SMART" id="SM00382">
    <property type="entry name" value="AAA"/>
    <property type="match status" value="1"/>
</dbReference>
<dbReference type="InterPro" id="IPR013563">
    <property type="entry name" value="Oligopep_ABC_C"/>
</dbReference>
<dbReference type="InterPro" id="IPR003593">
    <property type="entry name" value="AAA+_ATPase"/>
</dbReference>
<evidence type="ECO:0000259" key="6">
    <source>
        <dbReference type="PROSITE" id="PS50893"/>
    </source>
</evidence>
<keyword evidence="8" id="KW-1185">Reference proteome</keyword>
<name>A0ABW5DJH5_9HYPH</name>
<dbReference type="GO" id="GO:0005524">
    <property type="term" value="F:ATP binding"/>
    <property type="evidence" value="ECO:0007669"/>
    <property type="project" value="UniProtKB-KW"/>
</dbReference>
<protein>
    <submittedName>
        <fullName evidence="7">ATP-binding cassette domain-containing protein</fullName>
    </submittedName>
</protein>
<evidence type="ECO:0000256" key="2">
    <source>
        <dbReference type="ARBA" id="ARBA00005417"/>
    </source>
</evidence>
<dbReference type="RefSeq" id="WP_345099758.1">
    <property type="nucleotide sequence ID" value="NZ_BAABGS010000070.1"/>
</dbReference>
<comment type="caution">
    <text evidence="7">The sequence shown here is derived from an EMBL/GenBank/DDBJ whole genome shotgun (WGS) entry which is preliminary data.</text>
</comment>
<dbReference type="CDD" id="cd03257">
    <property type="entry name" value="ABC_NikE_OppD_transporters"/>
    <property type="match status" value="1"/>
</dbReference>
<comment type="subcellular location">
    <subcellularLocation>
        <location evidence="1">Cell inner membrane</location>
        <topology evidence="1">Peripheral membrane protein</topology>
    </subcellularLocation>
</comment>
<comment type="similarity">
    <text evidence="2">Belongs to the ABC transporter superfamily.</text>
</comment>
<evidence type="ECO:0000256" key="5">
    <source>
        <dbReference type="ARBA" id="ARBA00022840"/>
    </source>
</evidence>
<evidence type="ECO:0000256" key="3">
    <source>
        <dbReference type="ARBA" id="ARBA00022448"/>
    </source>
</evidence>
<dbReference type="SUPFAM" id="SSF52540">
    <property type="entry name" value="P-loop containing nucleoside triphosphate hydrolases"/>
    <property type="match status" value="1"/>
</dbReference>
<proteinExistence type="inferred from homology"/>
<feature type="domain" description="ABC transporter" evidence="6">
    <location>
        <begin position="8"/>
        <end position="257"/>
    </location>
</feature>
<dbReference type="Proteomes" id="UP001597373">
    <property type="component" value="Unassembled WGS sequence"/>
</dbReference>
<dbReference type="PANTHER" id="PTHR43776:SF7">
    <property type="entry name" value="D,D-DIPEPTIDE TRANSPORT ATP-BINDING PROTEIN DDPF-RELATED"/>
    <property type="match status" value="1"/>
</dbReference>
<dbReference type="PROSITE" id="PS50893">
    <property type="entry name" value="ABC_TRANSPORTER_2"/>
    <property type="match status" value="1"/>
</dbReference>
<reference evidence="8" key="1">
    <citation type="journal article" date="2019" name="Int. J. Syst. Evol. Microbiol.">
        <title>The Global Catalogue of Microorganisms (GCM) 10K type strain sequencing project: providing services to taxonomists for standard genome sequencing and annotation.</title>
        <authorList>
            <consortium name="The Broad Institute Genomics Platform"/>
            <consortium name="The Broad Institute Genome Sequencing Center for Infectious Disease"/>
            <person name="Wu L."/>
            <person name="Ma J."/>
        </authorList>
    </citation>
    <scope>NUCLEOTIDE SEQUENCE [LARGE SCALE GENOMIC DNA]</scope>
    <source>
        <strain evidence="8">KCTC 23707</strain>
    </source>
</reference>
<dbReference type="Pfam" id="PF00005">
    <property type="entry name" value="ABC_tran"/>
    <property type="match status" value="1"/>
</dbReference>
<keyword evidence="5 7" id="KW-0067">ATP-binding</keyword>
<dbReference type="PROSITE" id="PS00211">
    <property type="entry name" value="ABC_TRANSPORTER_1"/>
    <property type="match status" value="1"/>
</dbReference>
<dbReference type="InterPro" id="IPR003439">
    <property type="entry name" value="ABC_transporter-like_ATP-bd"/>
</dbReference>
<accession>A0ABW5DJH5</accession>
<evidence type="ECO:0000313" key="7">
    <source>
        <dbReference type="EMBL" id="MFD2260651.1"/>
    </source>
</evidence>
<keyword evidence="4" id="KW-0547">Nucleotide-binding</keyword>
<evidence type="ECO:0000256" key="4">
    <source>
        <dbReference type="ARBA" id="ARBA00022741"/>
    </source>
</evidence>
<dbReference type="Gene3D" id="3.40.50.300">
    <property type="entry name" value="P-loop containing nucleotide triphosphate hydrolases"/>
    <property type="match status" value="1"/>
</dbReference>
<dbReference type="Pfam" id="PF08352">
    <property type="entry name" value="oligo_HPY"/>
    <property type="match status" value="1"/>
</dbReference>
<dbReference type="InterPro" id="IPR017871">
    <property type="entry name" value="ABC_transporter-like_CS"/>
</dbReference>
<keyword evidence="3" id="KW-0813">Transport</keyword>
<gene>
    <name evidence="7" type="ORF">ACFSMZ_12885</name>
</gene>
<sequence length="274" mass="30833">MMSSPDIITLNNVRRTFRSGHTFSWRPRIVKAVDGISFSVRRGETFGIVGESGSGKSTTARMICGLERFDSGSIIVDGIDVGRLRRGDRLKFRKILQLVFQDPYAALNPHWKVGDLIAEGMRVHGIGDRRERRKRVLALLDQCGLPSDAANRYPFEFSGGQRQRICIARALAVEPRILVLDEPVSALDVSIQAQILILLQTLQRELGLTYVFISHNLAVVEQLCDRLIVMKSGRIVETGPTEEVIHYPSHEYTRTLVEATPIPEPSRRRRPAHV</sequence>
<evidence type="ECO:0000313" key="8">
    <source>
        <dbReference type="Proteomes" id="UP001597373"/>
    </source>
</evidence>
<dbReference type="EMBL" id="JBHUIR010000049">
    <property type="protein sequence ID" value="MFD2260651.1"/>
    <property type="molecule type" value="Genomic_DNA"/>
</dbReference>
<dbReference type="InterPro" id="IPR027417">
    <property type="entry name" value="P-loop_NTPase"/>
</dbReference>
<evidence type="ECO:0000256" key="1">
    <source>
        <dbReference type="ARBA" id="ARBA00004417"/>
    </source>
</evidence>
<dbReference type="PANTHER" id="PTHR43776">
    <property type="entry name" value="TRANSPORT ATP-BINDING PROTEIN"/>
    <property type="match status" value="1"/>
</dbReference>
<dbReference type="InterPro" id="IPR050319">
    <property type="entry name" value="ABC_transp_ATP-bind"/>
</dbReference>